<evidence type="ECO:0000313" key="4">
    <source>
        <dbReference type="Proteomes" id="UP000663882"/>
    </source>
</evidence>
<accession>A0A814YKA4</accession>
<dbReference type="InterPro" id="IPR050927">
    <property type="entry name" value="TRPM"/>
</dbReference>
<dbReference type="GO" id="GO:0030001">
    <property type="term" value="P:metal ion transport"/>
    <property type="evidence" value="ECO:0007669"/>
    <property type="project" value="TreeGrafter"/>
</dbReference>
<dbReference type="GO" id="GO:0005886">
    <property type="term" value="C:plasma membrane"/>
    <property type="evidence" value="ECO:0007669"/>
    <property type="project" value="TreeGrafter"/>
</dbReference>
<dbReference type="AlphaFoldDB" id="A0A814YKA4"/>
<organism evidence="2 4">
    <name type="scientific">Rotaria sordida</name>
    <dbReference type="NCBI Taxonomy" id="392033"/>
    <lineage>
        <taxon>Eukaryota</taxon>
        <taxon>Metazoa</taxon>
        <taxon>Spiralia</taxon>
        <taxon>Gnathifera</taxon>
        <taxon>Rotifera</taxon>
        <taxon>Eurotatoria</taxon>
        <taxon>Bdelloidea</taxon>
        <taxon>Philodinida</taxon>
        <taxon>Philodinidae</taxon>
        <taxon>Rotaria</taxon>
    </lineage>
</organism>
<name>A0A814YKA4_9BILA</name>
<dbReference type="PANTHER" id="PTHR13800:SF1">
    <property type="entry name" value="TRANSIENT RECEPTOR POTENTIAL CATION CHANNEL TRPM"/>
    <property type="match status" value="1"/>
</dbReference>
<gene>
    <name evidence="2" type="ORF">RFH988_LOCUS26152</name>
    <name evidence="3" type="ORF">SEV965_LOCUS26322</name>
</gene>
<evidence type="ECO:0000313" key="3">
    <source>
        <dbReference type="EMBL" id="CAF1301685.1"/>
    </source>
</evidence>
<dbReference type="Proteomes" id="UP000663889">
    <property type="component" value="Unassembled WGS sequence"/>
</dbReference>
<dbReference type="Pfam" id="PF18139">
    <property type="entry name" value="LSDAT_euk"/>
    <property type="match status" value="1"/>
</dbReference>
<comment type="caution">
    <text evidence="2">The sequence shown here is derived from an EMBL/GenBank/DDBJ whole genome shotgun (WGS) entry which is preliminary data.</text>
</comment>
<dbReference type="Proteomes" id="UP000663882">
    <property type="component" value="Unassembled WGS sequence"/>
</dbReference>
<reference evidence="2" key="1">
    <citation type="submission" date="2021-02" db="EMBL/GenBank/DDBJ databases">
        <authorList>
            <person name="Nowell W R."/>
        </authorList>
    </citation>
    <scope>NUCLEOTIDE SEQUENCE</scope>
</reference>
<protein>
    <recommendedName>
        <fullName evidence="1">TRPM SLOG domain-containing protein</fullName>
    </recommendedName>
</protein>
<dbReference type="EMBL" id="CAJNOO010002051">
    <property type="protein sequence ID" value="CAF1230747.1"/>
    <property type="molecule type" value="Genomic_DNA"/>
</dbReference>
<dbReference type="PANTHER" id="PTHR13800">
    <property type="entry name" value="TRANSIENT RECEPTOR POTENTIAL CATION CHANNEL, SUBFAMILY M, MEMBER 6"/>
    <property type="match status" value="1"/>
</dbReference>
<dbReference type="EMBL" id="CAJNOU010002220">
    <property type="protein sequence ID" value="CAF1301685.1"/>
    <property type="molecule type" value="Genomic_DNA"/>
</dbReference>
<evidence type="ECO:0000313" key="2">
    <source>
        <dbReference type="EMBL" id="CAF1230747.1"/>
    </source>
</evidence>
<evidence type="ECO:0000259" key="1">
    <source>
        <dbReference type="Pfam" id="PF18139"/>
    </source>
</evidence>
<dbReference type="GO" id="GO:0005261">
    <property type="term" value="F:monoatomic cation channel activity"/>
    <property type="evidence" value="ECO:0007669"/>
    <property type="project" value="TreeGrafter"/>
</dbReference>
<proteinExistence type="predicted"/>
<dbReference type="InterPro" id="IPR041491">
    <property type="entry name" value="TRPM_SLOG"/>
</dbReference>
<sequence length="193" mass="21424">MNGISQAAVTKGVWLLTTGLNEGVSKLIGQSVRRYRLLNKKSSNPTIIGLTSWGTVTKHTRKVLTWQTSRNIEYTTLTDFAGKRAPTALNYDEKKTLDKHHSHFILLDNGRLGGYIDDNPRSDFVKKVQHECECRAITIIVEGGLNTLQVIKNDLKAKRPVIIIHGSGRLANVLGALLEASSKETKPTYKESL</sequence>
<feature type="domain" description="TRPM SLOG" evidence="1">
    <location>
        <begin position="2"/>
        <end position="184"/>
    </location>
</feature>